<dbReference type="PANTHER" id="PTHR43065">
    <property type="entry name" value="SENSOR HISTIDINE KINASE"/>
    <property type="match status" value="1"/>
</dbReference>
<dbReference type="Pfam" id="PF02518">
    <property type="entry name" value="HATPase_c"/>
    <property type="match status" value="1"/>
</dbReference>
<evidence type="ECO:0000259" key="11">
    <source>
        <dbReference type="PROSITE" id="PS50113"/>
    </source>
</evidence>
<comment type="catalytic activity">
    <reaction evidence="1">
        <text>ATP + protein L-histidine = ADP + protein N-phospho-L-histidine.</text>
        <dbReference type="EC" id="2.7.13.3"/>
    </reaction>
</comment>
<dbReference type="SMART" id="SM00387">
    <property type="entry name" value="HATPase_c"/>
    <property type="match status" value="1"/>
</dbReference>
<dbReference type="InterPro" id="IPR005467">
    <property type="entry name" value="His_kinase_dom"/>
</dbReference>
<feature type="domain" description="PAC" evidence="11">
    <location>
        <begin position="89"/>
        <end position="145"/>
    </location>
</feature>
<dbReference type="Proteomes" id="UP000460318">
    <property type="component" value="Unassembled WGS sequence"/>
</dbReference>
<dbReference type="InterPro" id="IPR004358">
    <property type="entry name" value="Sig_transdc_His_kin-like_C"/>
</dbReference>
<feature type="domain" description="Histidine kinase" evidence="9">
    <location>
        <begin position="283"/>
        <end position="487"/>
    </location>
</feature>
<evidence type="ECO:0000313" key="13">
    <source>
        <dbReference type="Proteomes" id="UP000460318"/>
    </source>
</evidence>
<proteinExistence type="predicted"/>
<dbReference type="SUPFAM" id="SSF55874">
    <property type="entry name" value="ATPase domain of HSP90 chaperone/DNA topoisomerase II/histidine kinase"/>
    <property type="match status" value="1"/>
</dbReference>
<dbReference type="InterPro" id="IPR036097">
    <property type="entry name" value="HisK_dim/P_sf"/>
</dbReference>
<dbReference type="InterPro" id="IPR003661">
    <property type="entry name" value="HisK_dim/P_dom"/>
</dbReference>
<dbReference type="SMART" id="SM00091">
    <property type="entry name" value="PAS"/>
    <property type="match status" value="1"/>
</dbReference>
<dbReference type="NCBIfam" id="TIGR00229">
    <property type="entry name" value="sensory_box"/>
    <property type="match status" value="2"/>
</dbReference>
<comment type="caution">
    <text evidence="12">The sequence shown here is derived from an EMBL/GenBank/DDBJ whole genome shotgun (WGS) entry which is preliminary data.</text>
</comment>
<feature type="domain" description="PAC" evidence="11">
    <location>
        <begin position="216"/>
        <end position="270"/>
    </location>
</feature>
<evidence type="ECO:0000256" key="3">
    <source>
        <dbReference type="ARBA" id="ARBA00022553"/>
    </source>
</evidence>
<evidence type="ECO:0000256" key="5">
    <source>
        <dbReference type="ARBA" id="ARBA00022741"/>
    </source>
</evidence>
<evidence type="ECO:0000259" key="10">
    <source>
        <dbReference type="PROSITE" id="PS50112"/>
    </source>
</evidence>
<dbReference type="CDD" id="cd00082">
    <property type="entry name" value="HisKA"/>
    <property type="match status" value="1"/>
</dbReference>
<gene>
    <name evidence="12" type="ORF">GRF59_09955</name>
</gene>
<organism evidence="12 13">
    <name type="scientific">Paenibacillus dendrobii</name>
    <dbReference type="NCBI Taxonomy" id="2691084"/>
    <lineage>
        <taxon>Bacteria</taxon>
        <taxon>Bacillati</taxon>
        <taxon>Bacillota</taxon>
        <taxon>Bacilli</taxon>
        <taxon>Bacillales</taxon>
        <taxon>Paenibacillaceae</taxon>
        <taxon>Paenibacillus</taxon>
    </lineage>
</organism>
<feature type="domain" description="PAS" evidence="10">
    <location>
        <begin position="146"/>
        <end position="191"/>
    </location>
</feature>
<dbReference type="InterPro" id="IPR000014">
    <property type="entry name" value="PAS"/>
</dbReference>
<reference evidence="12 13" key="1">
    <citation type="submission" date="2019-12" db="EMBL/GenBank/DDBJ databases">
        <title>Paenibacillus sp. nov., an endophytic bacterium isolated from the stem of Dendrobium.</title>
        <authorList>
            <person name="Zhao R."/>
        </authorList>
    </citation>
    <scope>NUCLEOTIDE SEQUENCE [LARGE SCALE GENOMIC DNA]</scope>
    <source>
        <strain evidence="12 13">HJL G12</strain>
    </source>
</reference>
<dbReference type="InterPro" id="IPR001610">
    <property type="entry name" value="PAC"/>
</dbReference>
<dbReference type="PANTHER" id="PTHR43065:SF34">
    <property type="entry name" value="SPORULATION KINASE A"/>
    <property type="match status" value="1"/>
</dbReference>
<dbReference type="Gene3D" id="3.30.565.10">
    <property type="entry name" value="Histidine kinase-like ATPase, C-terminal domain"/>
    <property type="match status" value="1"/>
</dbReference>
<keyword evidence="8" id="KW-0902">Two-component regulatory system</keyword>
<dbReference type="PROSITE" id="PS50113">
    <property type="entry name" value="PAC"/>
    <property type="match status" value="2"/>
</dbReference>
<dbReference type="InterPro" id="IPR036890">
    <property type="entry name" value="HATPase_C_sf"/>
</dbReference>
<dbReference type="GO" id="GO:0005524">
    <property type="term" value="F:ATP binding"/>
    <property type="evidence" value="ECO:0007669"/>
    <property type="project" value="UniProtKB-KW"/>
</dbReference>
<name>A0A7X3LGB8_9BACL</name>
<dbReference type="CDD" id="cd00130">
    <property type="entry name" value="PAS"/>
    <property type="match status" value="1"/>
</dbReference>
<keyword evidence="6" id="KW-0418">Kinase</keyword>
<evidence type="ECO:0000259" key="9">
    <source>
        <dbReference type="PROSITE" id="PS50109"/>
    </source>
</evidence>
<protein>
    <recommendedName>
        <fullName evidence="2">histidine kinase</fullName>
        <ecNumber evidence="2">2.7.13.3</ecNumber>
    </recommendedName>
</protein>
<evidence type="ECO:0000256" key="1">
    <source>
        <dbReference type="ARBA" id="ARBA00000085"/>
    </source>
</evidence>
<dbReference type="SMART" id="SM00388">
    <property type="entry name" value="HisKA"/>
    <property type="match status" value="1"/>
</dbReference>
<evidence type="ECO:0000256" key="2">
    <source>
        <dbReference type="ARBA" id="ARBA00012438"/>
    </source>
</evidence>
<dbReference type="AlphaFoldDB" id="A0A7X3LGB8"/>
<dbReference type="EC" id="2.7.13.3" evidence="2"/>
<keyword evidence="4" id="KW-0808">Transferase</keyword>
<dbReference type="PROSITE" id="PS50109">
    <property type="entry name" value="HIS_KIN"/>
    <property type="match status" value="1"/>
</dbReference>
<accession>A0A7X3LGB8</accession>
<evidence type="ECO:0000313" key="12">
    <source>
        <dbReference type="EMBL" id="MWV43957.1"/>
    </source>
</evidence>
<dbReference type="PROSITE" id="PS50112">
    <property type="entry name" value="PAS"/>
    <property type="match status" value="1"/>
</dbReference>
<evidence type="ECO:0000256" key="4">
    <source>
        <dbReference type="ARBA" id="ARBA00022679"/>
    </source>
</evidence>
<dbReference type="EMBL" id="WUBI01000001">
    <property type="protein sequence ID" value="MWV43957.1"/>
    <property type="molecule type" value="Genomic_DNA"/>
</dbReference>
<dbReference type="InterPro" id="IPR013656">
    <property type="entry name" value="PAS_4"/>
</dbReference>
<keyword evidence="5" id="KW-0547">Nucleotide-binding</keyword>
<evidence type="ECO:0000256" key="6">
    <source>
        <dbReference type="ARBA" id="ARBA00022777"/>
    </source>
</evidence>
<dbReference type="Pfam" id="PF00512">
    <property type="entry name" value="HisKA"/>
    <property type="match status" value="1"/>
</dbReference>
<keyword evidence="3" id="KW-0597">Phosphoprotein</keyword>
<dbReference type="Gene3D" id="1.10.287.130">
    <property type="match status" value="1"/>
</dbReference>
<evidence type="ECO:0000256" key="8">
    <source>
        <dbReference type="ARBA" id="ARBA00023012"/>
    </source>
</evidence>
<evidence type="ECO:0000256" key="7">
    <source>
        <dbReference type="ARBA" id="ARBA00022840"/>
    </source>
</evidence>
<dbReference type="SUPFAM" id="SSF47384">
    <property type="entry name" value="Homodimeric domain of signal transducing histidine kinase"/>
    <property type="match status" value="1"/>
</dbReference>
<sequence>MYLYSPWECVQMGRPLIDFVEYSHEELMGMLLEQQGMTFKFKKIEGRFIHTFCAGQLLAKIGLTPQEVVGSQLKDFLHEDYAAEKEAYYNEAWQGKEDVSYEGELLGVTYVASLRPIRREGEVVEVIASCVDITERRKSERELRETKELLESLYESSVDGICIMDTEGKVIRINHAFEKIYGWSEAELIGKKAPMFPAHLEKRMEEICWHLQSVKKGIHLETVRSRKDGETIHVFMTLAPIRDADDHIIALTGITRDISERKKMEDFYRKADKLNAVGQLAAGLAHEIRNPLTSLRGFLQIMQSGRVDKGEYYDIMLSEIDRINSIVNEFLLIAKPSQSKFQKNDLVRILHGVVTLLETQAALNNIKIVTEIEDAFPLVECSDMEIKQVFVNILKNAIEAMPGGGIVTICACVKKEMARIRFVDQGVGIGENQFARLGEPFFTTKEKGTGLGLMMCYKIIGDHKGEININSAVQVGTTFEIMLPLSSSVSPEA</sequence>
<dbReference type="Pfam" id="PF08448">
    <property type="entry name" value="PAS_4"/>
    <property type="match status" value="2"/>
</dbReference>
<dbReference type="Gene3D" id="3.30.450.20">
    <property type="entry name" value="PAS domain"/>
    <property type="match status" value="2"/>
</dbReference>
<dbReference type="SUPFAM" id="SSF55785">
    <property type="entry name" value="PYP-like sensor domain (PAS domain)"/>
    <property type="match status" value="2"/>
</dbReference>
<dbReference type="GO" id="GO:0000155">
    <property type="term" value="F:phosphorelay sensor kinase activity"/>
    <property type="evidence" value="ECO:0007669"/>
    <property type="project" value="InterPro"/>
</dbReference>
<keyword evidence="13" id="KW-1185">Reference proteome</keyword>
<dbReference type="InterPro" id="IPR000700">
    <property type="entry name" value="PAS-assoc_C"/>
</dbReference>
<dbReference type="SMART" id="SM00086">
    <property type="entry name" value="PAC"/>
    <property type="match status" value="2"/>
</dbReference>
<dbReference type="PRINTS" id="PR00344">
    <property type="entry name" value="BCTRLSENSOR"/>
</dbReference>
<dbReference type="InterPro" id="IPR035965">
    <property type="entry name" value="PAS-like_dom_sf"/>
</dbReference>
<dbReference type="InterPro" id="IPR003594">
    <property type="entry name" value="HATPase_dom"/>
</dbReference>
<keyword evidence="7" id="KW-0067">ATP-binding</keyword>